<evidence type="ECO:0000256" key="3">
    <source>
        <dbReference type="ARBA" id="ARBA00022737"/>
    </source>
</evidence>
<dbReference type="InterPro" id="IPR052415">
    <property type="entry name" value="Diphthine_MTase"/>
</dbReference>
<dbReference type="Gene3D" id="2.130.10.10">
    <property type="entry name" value="YVTN repeat-like/Quinoprotein amine dehydrogenase"/>
    <property type="match status" value="1"/>
</dbReference>
<dbReference type="InterPro" id="IPR001680">
    <property type="entry name" value="WD40_rpt"/>
</dbReference>
<evidence type="ECO:0000256" key="1">
    <source>
        <dbReference type="ARBA" id="ARBA00005156"/>
    </source>
</evidence>
<proteinExistence type="inferred from homology"/>
<evidence type="ECO:0000313" key="9">
    <source>
        <dbReference type="Proteomes" id="UP001152885"/>
    </source>
</evidence>
<dbReference type="Pfam" id="PF00400">
    <property type="entry name" value="WD40"/>
    <property type="match status" value="2"/>
</dbReference>
<evidence type="ECO:0000256" key="7">
    <source>
        <dbReference type="ARBA" id="ARBA00047551"/>
    </source>
</evidence>
<keyword evidence="2" id="KW-0853">WD repeat</keyword>
<dbReference type="OrthoDB" id="1930760at2759"/>
<keyword evidence="4" id="KW-0378">Hydrolase</keyword>
<reference evidence="8" key="1">
    <citation type="submission" date="2022-12" db="EMBL/GenBank/DDBJ databases">
        <authorList>
            <person name="Brejova B."/>
        </authorList>
    </citation>
    <scope>NUCLEOTIDE SEQUENCE</scope>
</reference>
<dbReference type="EMBL" id="CANTUO010000002">
    <property type="protein sequence ID" value="CAI5757964.1"/>
    <property type="molecule type" value="Genomic_DNA"/>
</dbReference>
<comment type="pathway">
    <text evidence="1">Protein modification; peptidyl-diphthamide biosynthesis.</text>
</comment>
<protein>
    <recommendedName>
        <fullName evidence="6">methylated diphthine methylhydrolase</fullName>
        <ecNumber evidence="6">3.1.1.97</ecNumber>
    </recommendedName>
</protein>
<dbReference type="GO" id="GO:0061685">
    <property type="term" value="F:diphthine methylesterase activity"/>
    <property type="evidence" value="ECO:0007669"/>
    <property type="project" value="UniProtKB-EC"/>
</dbReference>
<dbReference type="GO" id="GO:0005737">
    <property type="term" value="C:cytoplasm"/>
    <property type="evidence" value="ECO:0007669"/>
    <property type="project" value="TreeGrafter"/>
</dbReference>
<evidence type="ECO:0000256" key="5">
    <source>
        <dbReference type="ARBA" id="ARBA00038092"/>
    </source>
</evidence>
<keyword evidence="3" id="KW-0677">Repeat</keyword>
<evidence type="ECO:0000313" key="8">
    <source>
        <dbReference type="EMBL" id="CAI5757964.1"/>
    </source>
</evidence>
<comment type="similarity">
    <text evidence="5">Belongs to the DPH7 family.</text>
</comment>
<evidence type="ECO:0000256" key="2">
    <source>
        <dbReference type="ARBA" id="ARBA00022574"/>
    </source>
</evidence>
<dbReference type="InterPro" id="IPR015943">
    <property type="entry name" value="WD40/YVTN_repeat-like_dom_sf"/>
</dbReference>
<dbReference type="InterPro" id="IPR036322">
    <property type="entry name" value="WD40_repeat_dom_sf"/>
</dbReference>
<dbReference type="AlphaFoldDB" id="A0A9W4TVK9"/>
<comment type="catalytic activity">
    <reaction evidence="7">
        <text>diphthine methyl ester-[translation elongation factor 2] + H2O = diphthine-[translation elongation factor 2] + methanol + H(+)</text>
        <dbReference type="Rhea" id="RHEA:42656"/>
        <dbReference type="Rhea" id="RHEA-COMP:10172"/>
        <dbReference type="Rhea" id="RHEA-COMP:10173"/>
        <dbReference type="ChEBI" id="CHEBI:15377"/>
        <dbReference type="ChEBI" id="CHEBI:15378"/>
        <dbReference type="ChEBI" id="CHEBI:17790"/>
        <dbReference type="ChEBI" id="CHEBI:79005"/>
        <dbReference type="ChEBI" id="CHEBI:82696"/>
        <dbReference type="EC" id="3.1.1.97"/>
    </reaction>
</comment>
<dbReference type="Proteomes" id="UP001152885">
    <property type="component" value="Unassembled WGS sequence"/>
</dbReference>
<accession>A0A9W4TVK9</accession>
<evidence type="ECO:0000256" key="4">
    <source>
        <dbReference type="ARBA" id="ARBA00022801"/>
    </source>
</evidence>
<name>A0A9W4TVK9_9ASCO</name>
<dbReference type="PANTHER" id="PTHR46042">
    <property type="entry name" value="DIPHTHINE METHYLTRANSFERASE"/>
    <property type="match status" value="1"/>
</dbReference>
<dbReference type="PANTHER" id="PTHR46042:SF1">
    <property type="entry name" value="DIPHTHINE METHYLTRANSFERASE"/>
    <property type="match status" value="1"/>
</dbReference>
<evidence type="ECO:0000256" key="6">
    <source>
        <dbReference type="ARBA" id="ARBA00039131"/>
    </source>
</evidence>
<comment type="caution">
    <text evidence="8">The sequence shown here is derived from an EMBL/GenBank/DDBJ whole genome shotgun (WGS) entry which is preliminary data.</text>
</comment>
<sequence length="343" mass="38940">MSGSISNSLRFATITTNLPPCCLRIYARDTSKIFIGTYKLEDSGHKHGSLDLYTYKNEKLEMVASIATSSAILDLKLHPRDPNLLITSHSNGHIMIWKYLEDEDRIELKDDITIDEETLITSIFFNPTQNSILLTYTNGYSSIFNLDTFINEYLDSFHDLECWTGSFGEINELQNVVFTGGDDSKLIARDLRSNSEIWSLKRGHEAGIVSILAPNQNWNSQMSNNLLTGSYDDKLRILDLRSVDNNELISGIIPRTNYTENLGGGVWRLIPSPVDNRLLTCCMYDGARIIDNITENSFVVSRYFKKDHQSMCYGGDWSIDGQFIATCSFYDKTVQIWSPNDIE</sequence>
<gene>
    <name evidence="8" type="ORF">CANVERA_P2476</name>
</gene>
<organism evidence="8 9">
    <name type="scientific">Candida verbasci</name>
    <dbReference type="NCBI Taxonomy" id="1227364"/>
    <lineage>
        <taxon>Eukaryota</taxon>
        <taxon>Fungi</taxon>
        <taxon>Dikarya</taxon>
        <taxon>Ascomycota</taxon>
        <taxon>Saccharomycotina</taxon>
        <taxon>Pichiomycetes</taxon>
        <taxon>Debaryomycetaceae</taxon>
        <taxon>Candida/Lodderomyces clade</taxon>
        <taxon>Candida</taxon>
    </lineage>
</organism>
<dbReference type="GO" id="GO:0017183">
    <property type="term" value="P:protein histidyl modification to diphthamide"/>
    <property type="evidence" value="ECO:0007669"/>
    <property type="project" value="TreeGrafter"/>
</dbReference>
<dbReference type="SUPFAM" id="SSF50978">
    <property type="entry name" value="WD40 repeat-like"/>
    <property type="match status" value="1"/>
</dbReference>
<dbReference type="SMART" id="SM00320">
    <property type="entry name" value="WD40"/>
    <property type="match status" value="3"/>
</dbReference>
<keyword evidence="9" id="KW-1185">Reference proteome</keyword>
<dbReference type="EC" id="3.1.1.97" evidence="6"/>